<sequence>VVGKVVPATFRWERRAPDSFLPT</sequence>
<organism evidence="1 2">
    <name type="scientific">Tanacetum coccineum</name>
    <dbReference type="NCBI Taxonomy" id="301880"/>
    <lineage>
        <taxon>Eukaryota</taxon>
        <taxon>Viridiplantae</taxon>
        <taxon>Streptophyta</taxon>
        <taxon>Embryophyta</taxon>
        <taxon>Tracheophyta</taxon>
        <taxon>Spermatophyta</taxon>
        <taxon>Magnoliopsida</taxon>
        <taxon>eudicotyledons</taxon>
        <taxon>Gunneridae</taxon>
        <taxon>Pentapetalae</taxon>
        <taxon>asterids</taxon>
        <taxon>campanulids</taxon>
        <taxon>Asterales</taxon>
        <taxon>Asteraceae</taxon>
        <taxon>Asteroideae</taxon>
        <taxon>Anthemideae</taxon>
        <taxon>Anthemidinae</taxon>
        <taxon>Tanacetum</taxon>
    </lineage>
</organism>
<protein>
    <submittedName>
        <fullName evidence="1">Uncharacterized protein</fullName>
    </submittedName>
</protein>
<evidence type="ECO:0000313" key="2">
    <source>
        <dbReference type="Proteomes" id="UP001151760"/>
    </source>
</evidence>
<feature type="non-terminal residue" evidence="1">
    <location>
        <position position="1"/>
    </location>
</feature>
<reference evidence="1" key="2">
    <citation type="submission" date="2022-01" db="EMBL/GenBank/DDBJ databases">
        <authorList>
            <person name="Yamashiro T."/>
            <person name="Shiraishi A."/>
            <person name="Satake H."/>
            <person name="Nakayama K."/>
        </authorList>
    </citation>
    <scope>NUCLEOTIDE SEQUENCE</scope>
</reference>
<comment type="caution">
    <text evidence="1">The sequence shown here is derived from an EMBL/GenBank/DDBJ whole genome shotgun (WGS) entry which is preliminary data.</text>
</comment>
<reference evidence="1" key="1">
    <citation type="journal article" date="2022" name="Int. J. Mol. Sci.">
        <title>Draft Genome of Tanacetum Coccineum: Genomic Comparison of Closely Related Tanacetum-Family Plants.</title>
        <authorList>
            <person name="Yamashiro T."/>
            <person name="Shiraishi A."/>
            <person name="Nakayama K."/>
            <person name="Satake H."/>
        </authorList>
    </citation>
    <scope>NUCLEOTIDE SEQUENCE</scope>
</reference>
<accession>A0ABQ5D384</accession>
<proteinExistence type="predicted"/>
<dbReference type="EMBL" id="BQNB010014716">
    <property type="protein sequence ID" value="GJT31544.1"/>
    <property type="molecule type" value="Genomic_DNA"/>
</dbReference>
<dbReference type="Proteomes" id="UP001151760">
    <property type="component" value="Unassembled WGS sequence"/>
</dbReference>
<name>A0ABQ5D384_9ASTR</name>
<evidence type="ECO:0000313" key="1">
    <source>
        <dbReference type="EMBL" id="GJT31544.1"/>
    </source>
</evidence>
<gene>
    <name evidence="1" type="ORF">Tco_0921963</name>
</gene>
<keyword evidence="2" id="KW-1185">Reference proteome</keyword>